<evidence type="ECO:0000259" key="7">
    <source>
        <dbReference type="Pfam" id="PF00933"/>
    </source>
</evidence>
<name>A0A6M1T432_9BACT</name>
<dbReference type="Gene3D" id="3.40.50.1700">
    <property type="entry name" value="Glycoside hydrolase family 3 C-terminal domain"/>
    <property type="match status" value="1"/>
</dbReference>
<dbReference type="InterPro" id="IPR050226">
    <property type="entry name" value="NagZ_Beta-hexosaminidase"/>
</dbReference>
<proteinExistence type="inferred from homology"/>
<dbReference type="InterPro" id="IPR012338">
    <property type="entry name" value="Beta-lactam/transpept-like"/>
</dbReference>
<feature type="domain" description="Glycoside hydrolase family 3 C-terminal" evidence="8">
    <location>
        <begin position="444"/>
        <end position="620"/>
    </location>
</feature>
<comment type="similarity">
    <text evidence="2">Belongs to the glycosyl hydrolase 3 family.</text>
</comment>
<dbReference type="RefSeq" id="WP_165264817.1">
    <property type="nucleotide sequence ID" value="NZ_JAALLS010000001.1"/>
</dbReference>
<evidence type="ECO:0000313" key="9">
    <source>
        <dbReference type="EMBL" id="NGP86731.1"/>
    </source>
</evidence>
<dbReference type="InterPro" id="IPR001764">
    <property type="entry name" value="Glyco_hydro_3_N"/>
</dbReference>
<dbReference type="GO" id="GO:0004563">
    <property type="term" value="F:beta-N-acetylhexosaminidase activity"/>
    <property type="evidence" value="ECO:0007669"/>
    <property type="project" value="UniProtKB-EC"/>
</dbReference>
<feature type="domain" description="Beta-lactamase-related" evidence="6">
    <location>
        <begin position="649"/>
        <end position="969"/>
    </location>
</feature>
<dbReference type="InterPro" id="IPR036881">
    <property type="entry name" value="Glyco_hydro_3_C_sf"/>
</dbReference>
<evidence type="ECO:0000259" key="8">
    <source>
        <dbReference type="Pfam" id="PF01915"/>
    </source>
</evidence>
<feature type="domain" description="Glycoside hydrolase family 3 N-terminal" evidence="7">
    <location>
        <begin position="86"/>
        <end position="404"/>
    </location>
</feature>
<evidence type="ECO:0000256" key="2">
    <source>
        <dbReference type="ARBA" id="ARBA00005336"/>
    </source>
</evidence>
<dbReference type="EC" id="3.2.1.52" evidence="3"/>
<dbReference type="Proteomes" id="UP000479132">
    <property type="component" value="Unassembled WGS sequence"/>
</dbReference>
<gene>
    <name evidence="9" type="ORF">G3569_00080</name>
</gene>
<accession>A0A6M1T432</accession>
<keyword evidence="10" id="KW-1185">Reference proteome</keyword>
<dbReference type="AlphaFoldDB" id="A0A6M1T432"/>
<dbReference type="InterPro" id="IPR017853">
    <property type="entry name" value="GH"/>
</dbReference>
<dbReference type="Gene3D" id="3.20.20.300">
    <property type="entry name" value="Glycoside hydrolase, family 3, N-terminal domain"/>
    <property type="match status" value="1"/>
</dbReference>
<evidence type="ECO:0000256" key="5">
    <source>
        <dbReference type="ARBA" id="ARBA00023295"/>
    </source>
</evidence>
<dbReference type="Pfam" id="PF00144">
    <property type="entry name" value="Beta-lactamase"/>
    <property type="match status" value="1"/>
</dbReference>
<keyword evidence="5" id="KW-0326">Glycosidase</keyword>
<dbReference type="InterPro" id="IPR002772">
    <property type="entry name" value="Glyco_hydro_3_C"/>
</dbReference>
<sequence length="987" mass="109560">MMSELLYPKRYSFSYAITILIVGALFIQTCSHSQNVTSESKDGIEQSSVLSNIDTINKSKQKQLPPKDVIDNGTIDVDSLLNTLSLEEKIGQLFFIRAYGYFKSDDDARYQQLIRQIQNYHIGGLIFFNGDIYGQTILTNKLQRYSEIPLWITQDMEYGAAMRVDGATRFPPAMAVSATQNPKYAYWAGKITAREAKALGVNQIFAPVLDVNNNPDNPVINVRSYSGDPDTVAKYGNHFIKGVQSEGIISTAKHFPGHGDTDTDSHLSLPVITSDFARLDSVELLPFRSAVGNGINSIMSAHIAFPNVSTQQDLPATMDSTVLNRILMDSLQFNGMVVTDGLEMKGISSHFSPGEAVMKALNAGVDMMLLSPDELTAINEIKMAVHSGKLKESRIDQSVRKLLRWKKQHGLFQQRKIDINSLSSKINTRDHELISDEISRKSLTLLKNKNDILPIRASEFPKITVISVSDDKSGSAGSGLVSQIKNHHPDVTSHVLDKRTGKAEMDKMLKDAKETDLLIIGSFIYVRSAKKVQLSKEHLSFLKKLYQDTPSVLVAFGNPYVVQDLADTDVQLMAWSANSAQVNSAVPALFGGSAIDGRLPIAIPGMYPMNHGISMPQTTLRTDVPEVAELSRDSLQKVKSIMNDAIFDSTFPGGVVTVVKDGVVAYQEGFGYQTYKKLEPIKENAIYDLASLTKVTATTPAIMKLVDTGVISLNDKVGTYIPEFKKGQKKRVTIRNLLLHNSGLPAFRVYIDSLKSESRIIEAVKNEPLIYTPGSKYEYSDLGFILLGKIVEQITGMPLNKYVQKKLYYPLGMNDTFFNPKRKNHWVNKRIPPTEIDTTYRMKTIKGEAHDERAYYLGGVAGHAGLFSTASNLAIYCQMLLNQGSYAGKQYLTPETVKTFTRRQSPQLNRGYGFDRKSNDFSTAGSLTSDKTFGHTGFTGTSYWIDPERKLAIIILTNRTYPHRSYGKNISKVRARVADAVVSSIIE</sequence>
<evidence type="ECO:0000256" key="3">
    <source>
        <dbReference type="ARBA" id="ARBA00012663"/>
    </source>
</evidence>
<dbReference type="EMBL" id="JAALLS010000001">
    <property type="protein sequence ID" value="NGP86731.1"/>
    <property type="molecule type" value="Genomic_DNA"/>
</dbReference>
<dbReference type="SUPFAM" id="SSF52279">
    <property type="entry name" value="Beta-D-glucan exohydrolase, C-terminal domain"/>
    <property type="match status" value="1"/>
</dbReference>
<comment type="caution">
    <text evidence="9">The sequence shown here is derived from an EMBL/GenBank/DDBJ whole genome shotgun (WGS) entry which is preliminary data.</text>
</comment>
<dbReference type="SUPFAM" id="SSF56601">
    <property type="entry name" value="beta-lactamase/transpeptidase-like"/>
    <property type="match status" value="1"/>
</dbReference>
<dbReference type="SUPFAM" id="SSF51445">
    <property type="entry name" value="(Trans)glycosidases"/>
    <property type="match status" value="1"/>
</dbReference>
<comment type="catalytic activity">
    <reaction evidence="1">
        <text>Hydrolysis of terminal non-reducing N-acetyl-D-hexosamine residues in N-acetyl-beta-D-hexosaminides.</text>
        <dbReference type="EC" id="3.2.1.52"/>
    </reaction>
</comment>
<dbReference type="InterPro" id="IPR001466">
    <property type="entry name" value="Beta-lactam-related"/>
</dbReference>
<evidence type="ECO:0000256" key="1">
    <source>
        <dbReference type="ARBA" id="ARBA00001231"/>
    </source>
</evidence>
<dbReference type="PANTHER" id="PTHR30480">
    <property type="entry name" value="BETA-HEXOSAMINIDASE-RELATED"/>
    <property type="match status" value="1"/>
</dbReference>
<dbReference type="Pfam" id="PF01915">
    <property type="entry name" value="Glyco_hydro_3_C"/>
    <property type="match status" value="1"/>
</dbReference>
<dbReference type="PANTHER" id="PTHR30480:SF13">
    <property type="entry name" value="BETA-HEXOSAMINIDASE"/>
    <property type="match status" value="1"/>
</dbReference>
<organism evidence="9 10">
    <name type="scientific">Fodinibius halophilus</name>
    <dbReference type="NCBI Taxonomy" id="1736908"/>
    <lineage>
        <taxon>Bacteria</taxon>
        <taxon>Pseudomonadati</taxon>
        <taxon>Balneolota</taxon>
        <taxon>Balneolia</taxon>
        <taxon>Balneolales</taxon>
        <taxon>Balneolaceae</taxon>
        <taxon>Fodinibius</taxon>
    </lineage>
</organism>
<dbReference type="InterPro" id="IPR036962">
    <property type="entry name" value="Glyco_hydro_3_N_sf"/>
</dbReference>
<evidence type="ECO:0000259" key="6">
    <source>
        <dbReference type="Pfam" id="PF00144"/>
    </source>
</evidence>
<evidence type="ECO:0000313" key="10">
    <source>
        <dbReference type="Proteomes" id="UP000479132"/>
    </source>
</evidence>
<dbReference type="GO" id="GO:0005975">
    <property type="term" value="P:carbohydrate metabolic process"/>
    <property type="evidence" value="ECO:0007669"/>
    <property type="project" value="InterPro"/>
</dbReference>
<dbReference type="Pfam" id="PF00933">
    <property type="entry name" value="Glyco_hydro_3"/>
    <property type="match status" value="1"/>
</dbReference>
<dbReference type="GO" id="GO:0009254">
    <property type="term" value="P:peptidoglycan turnover"/>
    <property type="evidence" value="ECO:0007669"/>
    <property type="project" value="TreeGrafter"/>
</dbReference>
<dbReference type="Gene3D" id="3.40.710.10">
    <property type="entry name" value="DD-peptidase/beta-lactamase superfamily"/>
    <property type="match status" value="1"/>
</dbReference>
<protein>
    <recommendedName>
        <fullName evidence="3">beta-N-acetylhexosaminidase</fullName>
        <ecNumber evidence="3">3.2.1.52</ecNumber>
    </recommendedName>
</protein>
<reference evidence="9 10" key="1">
    <citation type="submission" date="2020-02" db="EMBL/GenBank/DDBJ databases">
        <title>Aliifodinibius halophilus 2W32, complete genome.</title>
        <authorList>
            <person name="Li Y."/>
            <person name="Wu S."/>
        </authorList>
    </citation>
    <scope>NUCLEOTIDE SEQUENCE [LARGE SCALE GENOMIC DNA]</scope>
    <source>
        <strain evidence="9 10">2W32</strain>
    </source>
</reference>
<evidence type="ECO:0000256" key="4">
    <source>
        <dbReference type="ARBA" id="ARBA00022801"/>
    </source>
</evidence>
<keyword evidence="4 9" id="KW-0378">Hydrolase</keyword>